<protein>
    <recommendedName>
        <fullName evidence="3">Multicopper oxidase</fullName>
    </recommendedName>
</protein>
<evidence type="ECO:0008006" key="3">
    <source>
        <dbReference type="Google" id="ProtNLM"/>
    </source>
</evidence>
<sequence length="104" mass="11320">MKNTISAVLTVVVLIASANSTARWHNPSQGGSSSHGHSQGADHSKMSANEHAMMDMKDMDHSKMTADELLKMKMSDMDHSKMSVDELSKMNMSGADHQKDAHGH</sequence>
<gene>
    <name evidence="2" type="ORF">MNB_SUP05-4-607</name>
</gene>
<feature type="region of interest" description="Disordered" evidence="1">
    <location>
        <begin position="77"/>
        <end position="104"/>
    </location>
</feature>
<dbReference type="AlphaFoldDB" id="A0A1W1DA34"/>
<feature type="compositionally biased region" description="Low complexity" evidence="1">
    <location>
        <begin position="28"/>
        <end position="39"/>
    </location>
</feature>
<reference evidence="2" key="1">
    <citation type="submission" date="2016-10" db="EMBL/GenBank/DDBJ databases">
        <authorList>
            <person name="de Groot N.N."/>
        </authorList>
    </citation>
    <scope>NUCLEOTIDE SEQUENCE</scope>
</reference>
<evidence type="ECO:0000256" key="1">
    <source>
        <dbReference type="SAM" id="MobiDB-lite"/>
    </source>
</evidence>
<feature type="compositionally biased region" description="Basic and acidic residues" evidence="1">
    <location>
        <begin position="77"/>
        <end position="88"/>
    </location>
</feature>
<proteinExistence type="predicted"/>
<evidence type="ECO:0000313" key="2">
    <source>
        <dbReference type="EMBL" id="SFV77296.1"/>
    </source>
</evidence>
<name>A0A1W1DA34_9ZZZZ</name>
<organism evidence="2">
    <name type="scientific">hydrothermal vent metagenome</name>
    <dbReference type="NCBI Taxonomy" id="652676"/>
    <lineage>
        <taxon>unclassified sequences</taxon>
        <taxon>metagenomes</taxon>
        <taxon>ecological metagenomes</taxon>
    </lineage>
</organism>
<accession>A0A1W1DA34</accession>
<feature type="region of interest" description="Disordered" evidence="1">
    <location>
        <begin position="22"/>
        <end position="52"/>
    </location>
</feature>
<dbReference type="EMBL" id="FPHR01000021">
    <property type="protein sequence ID" value="SFV77296.1"/>
    <property type="molecule type" value="Genomic_DNA"/>
</dbReference>